<dbReference type="SUPFAM" id="SSF51735">
    <property type="entry name" value="NAD(P)-binding Rossmann-fold domains"/>
    <property type="match status" value="1"/>
</dbReference>
<dbReference type="AlphaFoldDB" id="A0A7G1G5P6"/>
<dbReference type="PANTHER" id="PTHR43000">
    <property type="entry name" value="DTDP-D-GLUCOSE 4,6-DEHYDRATASE-RELATED"/>
    <property type="match status" value="1"/>
</dbReference>
<dbReference type="InterPro" id="IPR001509">
    <property type="entry name" value="Epimerase_deHydtase"/>
</dbReference>
<dbReference type="InterPro" id="IPR036291">
    <property type="entry name" value="NAD(P)-bd_dom_sf"/>
</dbReference>
<evidence type="ECO:0000313" key="4">
    <source>
        <dbReference type="Proteomes" id="UP000516361"/>
    </source>
</evidence>
<accession>A0A7G1G5P6</accession>
<evidence type="ECO:0000256" key="1">
    <source>
        <dbReference type="ARBA" id="ARBA00007637"/>
    </source>
</evidence>
<gene>
    <name evidence="3" type="ORF">OSSY52_03580</name>
</gene>
<protein>
    <submittedName>
        <fullName evidence="3">CDP-abequose synthase</fullName>
    </submittedName>
</protein>
<dbReference type="Gene3D" id="3.40.50.720">
    <property type="entry name" value="NAD(P)-binding Rossmann-like Domain"/>
    <property type="match status" value="1"/>
</dbReference>
<dbReference type="Pfam" id="PF01370">
    <property type="entry name" value="Epimerase"/>
    <property type="match status" value="1"/>
</dbReference>
<keyword evidence="4" id="KW-1185">Reference proteome</keyword>
<dbReference type="EMBL" id="AP018712">
    <property type="protein sequence ID" value="BBE30217.1"/>
    <property type="molecule type" value="Genomic_DNA"/>
</dbReference>
<dbReference type="KEGG" id="ocy:OSSY52_03580"/>
<reference evidence="3 4" key="1">
    <citation type="submission" date="2018-06" db="EMBL/GenBank/DDBJ databases">
        <title>Genome sequencing of Oceanotoga sp. sy52.</title>
        <authorList>
            <person name="Mori K."/>
        </authorList>
    </citation>
    <scope>NUCLEOTIDE SEQUENCE [LARGE SCALE GENOMIC DNA]</scope>
    <source>
        <strain evidence="4">sy52</strain>
    </source>
</reference>
<comment type="similarity">
    <text evidence="1">Belongs to the NAD(P)-dependent epimerase/dehydratase family.</text>
</comment>
<sequence>MEKILITGGFGFIGKNLIEYLSKQYKIVVIDKYVDEQFIKKYNEIKYYEYNFFENDNIKLIISDEDPDYIINLISIVTAERNMDIFNDMIQANINIFLKLYEASKALKKLKLFLHFGSGEEYGNIKAPFNENNREYPNSPYALAKQITTNTAMMLNKNYNFPIAVVRPGNLFGKYQEKNKFITYIINQLLDNNKIETTLGEQKRDFIYASDFANGISLILKKYDNFLGEIVNLSSGKSISLKKIILFCKDYIKSDSEIEFGKIPYRENEIMDFELDISKFKNRIGQYFNIDIKEGLKKYIELLKGENK</sequence>
<evidence type="ECO:0000313" key="3">
    <source>
        <dbReference type="EMBL" id="BBE30217.1"/>
    </source>
</evidence>
<dbReference type="Proteomes" id="UP000516361">
    <property type="component" value="Chromosome"/>
</dbReference>
<name>A0A7G1G5P6_9BACT</name>
<proteinExistence type="inferred from homology"/>
<dbReference type="RefSeq" id="WP_190615343.1">
    <property type="nucleotide sequence ID" value="NZ_AP018712.1"/>
</dbReference>
<feature type="domain" description="NAD-dependent epimerase/dehydratase" evidence="2">
    <location>
        <begin position="4"/>
        <end position="233"/>
    </location>
</feature>
<evidence type="ECO:0000259" key="2">
    <source>
        <dbReference type="Pfam" id="PF01370"/>
    </source>
</evidence>
<organism evidence="3 4">
    <name type="scientific">Tepiditoga spiralis</name>
    <dbReference type="NCBI Taxonomy" id="2108365"/>
    <lineage>
        <taxon>Bacteria</taxon>
        <taxon>Thermotogati</taxon>
        <taxon>Thermotogota</taxon>
        <taxon>Thermotogae</taxon>
        <taxon>Petrotogales</taxon>
        <taxon>Petrotogaceae</taxon>
        <taxon>Tepiditoga</taxon>
    </lineage>
</organism>
<dbReference type="InParanoid" id="A0A7G1G5P6"/>